<dbReference type="Pfam" id="PF04777">
    <property type="entry name" value="Evr1_Alr"/>
    <property type="match status" value="1"/>
</dbReference>
<keyword evidence="10" id="KW-1185">Reference proteome</keyword>
<dbReference type="PROSITE" id="PS51324">
    <property type="entry name" value="ERV_ALR"/>
    <property type="match status" value="1"/>
</dbReference>
<dbReference type="InterPro" id="IPR036774">
    <property type="entry name" value="ERV/ALR_sulphydryl_oxid_sf"/>
</dbReference>
<evidence type="ECO:0000313" key="9">
    <source>
        <dbReference type="EMBL" id="EEQ27732.1"/>
    </source>
</evidence>
<dbReference type="OrthoDB" id="59470at2759"/>
<dbReference type="InterPro" id="IPR017905">
    <property type="entry name" value="ERV/ALR_sulphydryl_oxidase"/>
</dbReference>
<comment type="catalytic activity">
    <reaction evidence="6">
        <text>2 R'C(R)SH + O2 = R'C(R)S-S(R)CR' + H2O2</text>
        <dbReference type="Rhea" id="RHEA:17357"/>
        <dbReference type="ChEBI" id="CHEBI:15379"/>
        <dbReference type="ChEBI" id="CHEBI:16240"/>
        <dbReference type="ChEBI" id="CHEBI:16520"/>
        <dbReference type="ChEBI" id="CHEBI:17412"/>
        <dbReference type="EC" id="1.8.3.2"/>
    </reaction>
</comment>
<keyword evidence="5" id="KW-1015">Disulfide bond</keyword>
<evidence type="ECO:0000256" key="1">
    <source>
        <dbReference type="ARBA" id="ARBA00001974"/>
    </source>
</evidence>
<sequence>MLSHRPASRFFILTGLAVFFILTISFFRVSPMSPETRAPGHLVQQPKPKAKEVDITPSMLAGESIMPTLENKTAKAELGRSSWHLFHTVMARYPEKPTGEDQRALSAYVYLFARLYPCGDCAAHFIKLLKTYPPQTSSRNAAAGWGCLVHNEVNRRLKKDPFDCTKIGDFYDCGCGDKAKDDKKSEDKSKGKDDKKSGQDSAKEAGKTEEKPRKPKKLLWGDSNGPFPGGPVEITDEP</sequence>
<dbReference type="eggNOG" id="KOG3355">
    <property type="taxonomic scope" value="Eukaryota"/>
</dbReference>
<name>C5FD48_ARTOC</name>
<dbReference type="EMBL" id="DS995701">
    <property type="protein sequence ID" value="EEQ27732.1"/>
    <property type="molecule type" value="Genomic_DNA"/>
</dbReference>
<evidence type="ECO:0000256" key="7">
    <source>
        <dbReference type="SAM" id="MobiDB-lite"/>
    </source>
</evidence>
<organism evidence="9 10">
    <name type="scientific">Arthroderma otae (strain ATCC MYA-4605 / CBS 113480)</name>
    <name type="common">Microsporum canis</name>
    <dbReference type="NCBI Taxonomy" id="554155"/>
    <lineage>
        <taxon>Eukaryota</taxon>
        <taxon>Fungi</taxon>
        <taxon>Dikarya</taxon>
        <taxon>Ascomycota</taxon>
        <taxon>Pezizomycotina</taxon>
        <taxon>Eurotiomycetes</taxon>
        <taxon>Eurotiomycetidae</taxon>
        <taxon>Onygenales</taxon>
        <taxon>Arthrodermataceae</taxon>
        <taxon>Microsporum</taxon>
    </lineage>
</organism>
<dbReference type="HOGENOM" id="CLU_070631_2_1_1"/>
<dbReference type="GO" id="GO:0005739">
    <property type="term" value="C:mitochondrion"/>
    <property type="evidence" value="ECO:0007669"/>
    <property type="project" value="TreeGrafter"/>
</dbReference>
<evidence type="ECO:0000256" key="4">
    <source>
        <dbReference type="ARBA" id="ARBA00023002"/>
    </source>
</evidence>
<keyword evidence="4 6" id="KW-0560">Oxidoreductase</keyword>
<dbReference type="GeneID" id="9225822"/>
<comment type="cofactor">
    <cofactor evidence="1 6">
        <name>FAD</name>
        <dbReference type="ChEBI" id="CHEBI:57692"/>
    </cofactor>
</comment>
<dbReference type="Gene3D" id="1.20.120.310">
    <property type="entry name" value="ERV/ALR sulfhydryl oxidase domain"/>
    <property type="match status" value="1"/>
</dbReference>
<feature type="domain" description="ERV/ALR sulfhydryl oxidase" evidence="8">
    <location>
        <begin position="71"/>
        <end position="171"/>
    </location>
</feature>
<proteinExistence type="predicted"/>
<dbReference type="EC" id="1.8.3.2" evidence="6"/>
<reference evidence="10" key="1">
    <citation type="journal article" date="2012" name="MBio">
        <title>Comparative genome analysis of Trichophyton rubrum and related dermatophytes reveals candidate genes involved in infection.</title>
        <authorList>
            <person name="Martinez D.A."/>
            <person name="Oliver B.G."/>
            <person name="Graeser Y."/>
            <person name="Goldberg J.M."/>
            <person name="Li W."/>
            <person name="Martinez-Rossi N.M."/>
            <person name="Monod M."/>
            <person name="Shelest E."/>
            <person name="Barton R.C."/>
            <person name="Birch E."/>
            <person name="Brakhage A.A."/>
            <person name="Chen Z."/>
            <person name="Gurr S.J."/>
            <person name="Heiman D."/>
            <person name="Heitman J."/>
            <person name="Kosti I."/>
            <person name="Rossi A."/>
            <person name="Saif S."/>
            <person name="Samalova M."/>
            <person name="Saunders C.W."/>
            <person name="Shea T."/>
            <person name="Summerbell R.C."/>
            <person name="Xu J."/>
            <person name="Young S."/>
            <person name="Zeng Q."/>
            <person name="Birren B.W."/>
            <person name="Cuomo C.A."/>
            <person name="White T.C."/>
        </authorList>
    </citation>
    <scope>NUCLEOTIDE SEQUENCE [LARGE SCALE GENOMIC DNA]</scope>
    <source>
        <strain evidence="10">ATCC MYA-4605 / CBS 113480</strain>
    </source>
</reference>
<evidence type="ECO:0000259" key="8">
    <source>
        <dbReference type="PROSITE" id="PS51324"/>
    </source>
</evidence>
<dbReference type="AlphaFoldDB" id="C5FD48"/>
<evidence type="ECO:0000256" key="2">
    <source>
        <dbReference type="ARBA" id="ARBA00022630"/>
    </source>
</evidence>
<dbReference type="VEuPathDB" id="FungiDB:MCYG_00620"/>
<dbReference type="GO" id="GO:0016971">
    <property type="term" value="F:flavin-dependent sulfhydryl oxidase activity"/>
    <property type="evidence" value="ECO:0007669"/>
    <property type="project" value="InterPro"/>
</dbReference>
<evidence type="ECO:0000313" key="10">
    <source>
        <dbReference type="Proteomes" id="UP000002035"/>
    </source>
</evidence>
<feature type="transmembrane region" description="Helical" evidence="6">
    <location>
        <begin position="7"/>
        <end position="27"/>
    </location>
</feature>
<keyword evidence="3 6" id="KW-0274">FAD</keyword>
<gene>
    <name evidence="9" type="ORF">MCYG_00620</name>
</gene>
<dbReference type="RefSeq" id="XP_002850516.1">
    <property type="nucleotide sequence ID" value="XM_002850470.1"/>
</dbReference>
<evidence type="ECO:0000256" key="5">
    <source>
        <dbReference type="ARBA" id="ARBA00023157"/>
    </source>
</evidence>
<evidence type="ECO:0000256" key="6">
    <source>
        <dbReference type="RuleBase" id="RU371123"/>
    </source>
</evidence>
<protein>
    <recommendedName>
        <fullName evidence="6">Sulfhydryl oxidase</fullName>
        <ecNumber evidence="6">1.8.3.2</ecNumber>
    </recommendedName>
</protein>
<dbReference type="PANTHER" id="PTHR12645:SF1">
    <property type="entry name" value="FAD-LINKED SULFHYDRYL OXIDASE ERV2"/>
    <property type="match status" value="1"/>
</dbReference>
<dbReference type="STRING" id="554155.C5FD48"/>
<keyword evidence="2 6" id="KW-0285">Flavoprotein</keyword>
<dbReference type="Proteomes" id="UP000002035">
    <property type="component" value="Unassembled WGS sequence"/>
</dbReference>
<dbReference type="PANTHER" id="PTHR12645">
    <property type="entry name" value="ALR/ERV"/>
    <property type="match status" value="1"/>
</dbReference>
<keyword evidence="6" id="KW-0472">Membrane</keyword>
<feature type="region of interest" description="Disordered" evidence="7">
    <location>
        <begin position="179"/>
        <end position="238"/>
    </location>
</feature>
<evidence type="ECO:0000256" key="3">
    <source>
        <dbReference type="ARBA" id="ARBA00022827"/>
    </source>
</evidence>
<accession>C5FD48</accession>
<dbReference type="FunFam" id="1.20.120.310:FF:000002">
    <property type="entry name" value="Sulfhydryl oxidase"/>
    <property type="match status" value="1"/>
</dbReference>
<dbReference type="OMA" id="LRSYIYL"/>
<dbReference type="GO" id="GO:0050660">
    <property type="term" value="F:flavin adenine dinucleotide binding"/>
    <property type="evidence" value="ECO:0007669"/>
    <property type="project" value="TreeGrafter"/>
</dbReference>
<dbReference type="InterPro" id="IPR039799">
    <property type="entry name" value="ALR/ERV"/>
</dbReference>
<dbReference type="SUPFAM" id="SSF69000">
    <property type="entry name" value="FAD-dependent thiol oxidase"/>
    <property type="match status" value="1"/>
</dbReference>
<feature type="compositionally biased region" description="Basic and acidic residues" evidence="7">
    <location>
        <begin position="179"/>
        <end position="212"/>
    </location>
</feature>
<keyword evidence="6" id="KW-1133">Transmembrane helix</keyword>
<keyword evidence="6" id="KW-0812">Transmembrane</keyword>